<dbReference type="PROSITE" id="PS50088">
    <property type="entry name" value="ANK_REPEAT"/>
    <property type="match status" value="2"/>
</dbReference>
<keyword evidence="2" id="KW-0175">Coiled coil</keyword>
<dbReference type="InterPro" id="IPR036770">
    <property type="entry name" value="Ankyrin_rpt-contain_sf"/>
</dbReference>
<feature type="coiled-coil region" evidence="2">
    <location>
        <begin position="547"/>
        <end position="628"/>
    </location>
</feature>
<dbReference type="VEuPathDB" id="GiardiaDB:GL50803_00103807"/>
<feature type="repeat" description="ANK" evidence="1">
    <location>
        <begin position="849"/>
        <end position="881"/>
    </location>
</feature>
<dbReference type="VEuPathDB" id="GiardiaDB:DHA2_151307"/>
<comment type="caution">
    <text evidence="4">The sequence shown here is derived from an EMBL/GenBank/DDBJ whole genome shotgun (WGS) entry which is preliminary data.</text>
</comment>
<dbReference type="Pfam" id="PF12796">
    <property type="entry name" value="Ank_2"/>
    <property type="match status" value="3"/>
</dbReference>
<dbReference type="Gene3D" id="1.25.40.20">
    <property type="entry name" value="Ankyrin repeat-containing domain"/>
    <property type="match status" value="1"/>
</dbReference>
<protein>
    <submittedName>
        <fullName evidence="4">Ankyrin repeat protein</fullName>
    </submittedName>
</protein>
<dbReference type="VEuPathDB" id="GiardiaDB:GL50581_4392"/>
<feature type="region of interest" description="Disordered" evidence="3">
    <location>
        <begin position="1"/>
        <end position="33"/>
    </location>
</feature>
<keyword evidence="1" id="KW-0040">ANK repeat</keyword>
<evidence type="ECO:0000313" key="5">
    <source>
        <dbReference type="Proteomes" id="UP000018040"/>
    </source>
</evidence>
<dbReference type="Proteomes" id="UP000018040">
    <property type="component" value="Unassembled WGS sequence"/>
</dbReference>
<name>V6TY34_GIAIN</name>
<dbReference type="PROSITE" id="PS50297">
    <property type="entry name" value="ANK_REP_REGION"/>
    <property type="match status" value="1"/>
</dbReference>
<evidence type="ECO:0000256" key="1">
    <source>
        <dbReference type="PROSITE-ProRule" id="PRU00023"/>
    </source>
</evidence>
<proteinExistence type="predicted"/>
<feature type="repeat" description="ANK" evidence="1">
    <location>
        <begin position="886"/>
        <end position="918"/>
    </location>
</feature>
<reference evidence="4 5" key="2">
    <citation type="journal article" date="2013" name="Genome Biol. Evol.">
        <title>Genome sequencing of Giardia lamblia genotypes A2 and B isolates (DH and GS) and comparative analysis with the genomes of genotypes A1 and E (WB and Pig).</title>
        <authorList>
            <person name="Adam R.D."/>
            <person name="Dahlstrom E.W."/>
            <person name="Martens C.A."/>
            <person name="Bruno D.P."/>
            <person name="Barbian K.D."/>
            <person name="Ricklefs S.M."/>
            <person name="Hernandez M.M."/>
            <person name="Narla N.P."/>
            <person name="Patel R.B."/>
            <person name="Porcella S.F."/>
            <person name="Nash T.E."/>
        </authorList>
    </citation>
    <scope>NUCLEOTIDE SEQUENCE [LARGE SCALE GENOMIC DNA]</scope>
    <source>
        <strain evidence="4 5">GS</strain>
    </source>
</reference>
<evidence type="ECO:0000256" key="2">
    <source>
        <dbReference type="SAM" id="Coils"/>
    </source>
</evidence>
<feature type="coiled-coil region" evidence="2">
    <location>
        <begin position="391"/>
        <end position="467"/>
    </location>
</feature>
<gene>
    <name evidence="4" type="ORF">GSB_151934</name>
</gene>
<feature type="region of interest" description="Disordered" evidence="3">
    <location>
        <begin position="333"/>
        <end position="364"/>
    </location>
</feature>
<dbReference type="EMBL" id="AHHH01000046">
    <property type="protein sequence ID" value="ESU43519.1"/>
    <property type="molecule type" value="Genomic_DNA"/>
</dbReference>
<dbReference type="AlphaFoldDB" id="V6TY34"/>
<feature type="compositionally biased region" description="Polar residues" evidence="3">
    <location>
        <begin position="10"/>
        <end position="27"/>
    </location>
</feature>
<evidence type="ECO:0000256" key="3">
    <source>
        <dbReference type="SAM" id="MobiDB-lite"/>
    </source>
</evidence>
<dbReference type="InterPro" id="IPR002110">
    <property type="entry name" value="Ankyrin_rpt"/>
</dbReference>
<dbReference type="SMART" id="SM00248">
    <property type="entry name" value="ANK"/>
    <property type="match status" value="5"/>
</dbReference>
<reference evidence="5" key="1">
    <citation type="submission" date="2012-02" db="EMBL/GenBank/DDBJ databases">
        <title>Genome sequencing of Giardia lamblia Genotypes A2 and B isolates (DH and GS) and comparative analysis with the genomes of Genotypes A1 and E (WB and Pig).</title>
        <authorList>
            <person name="Adam R."/>
            <person name="Dahlstrom E."/>
            <person name="Martens C."/>
            <person name="Bruno D."/>
            <person name="Barbian K."/>
            <person name="Porcella S.F."/>
            <person name="Nash T."/>
        </authorList>
    </citation>
    <scope>NUCLEOTIDE SEQUENCE</scope>
    <source>
        <strain evidence="5">GS</strain>
    </source>
</reference>
<organism evidence="4 5">
    <name type="scientific">Giardia intestinalis</name>
    <name type="common">Giardia lamblia</name>
    <dbReference type="NCBI Taxonomy" id="5741"/>
    <lineage>
        <taxon>Eukaryota</taxon>
        <taxon>Metamonada</taxon>
        <taxon>Diplomonadida</taxon>
        <taxon>Hexamitidae</taxon>
        <taxon>Giardiinae</taxon>
        <taxon>Giardia</taxon>
    </lineage>
</organism>
<accession>V6TY34</accession>
<dbReference type="VEuPathDB" id="GiardiaDB:QR46_0299"/>
<dbReference type="OrthoDB" id="163438at2759"/>
<evidence type="ECO:0000313" key="4">
    <source>
        <dbReference type="EMBL" id="ESU43519.1"/>
    </source>
</evidence>
<dbReference type="SUPFAM" id="SSF48403">
    <property type="entry name" value="Ankyrin repeat"/>
    <property type="match status" value="1"/>
</dbReference>
<dbReference type="PANTHER" id="PTHR24120:SF4">
    <property type="entry name" value="GH07239P"/>
    <property type="match status" value="1"/>
</dbReference>
<dbReference type="PANTHER" id="PTHR24120">
    <property type="entry name" value="GH07239P"/>
    <property type="match status" value="1"/>
</dbReference>
<sequence length="952" mass="104226">MMRPVKRGKSQLSKRGSIESSSPQMVSTPLPEDGIQTMDSLLERSTNLCTAYSQLVDQRTSLLSEQLDTYTKGDLKYYYERLNEELDSISQISSKLRADLKFIAAQSQGLIVISSKTSSDDPKLSYSSASAKLNASDTCCTPMTGSKLQTSTRGSPRLTPKEVEDSLVQEFIRKANAPRSEAVKYAKIAISFDPSGYVVGGDKQNYKNDFIAANSEKIKLQAMLRDSEAEIQRLKKIVDQAPSELESKHLRAKSAMQEDKINSLRSVLSIRDASRNRDSVTESVSQSRLDHDLIDELTKENTTLRIELDNQIAMNNAQNRIHKQEVRKLREKIKAMQEQPSPAETKSQIERAPQAGDAPATSQTSGLFESTLGCATGCHCSSDGSIDKSYIAELEDDLTRALSRIKVLTNEKDALQADLNRKLSDKANTNLMANQVQELTANNLVLSNALTTQYQQLTAALAELNQKNADQLVLQNTIQQLTAQRDYNSQAAQVEMSSKLEAQAKLYAELKANYENALALIQQRDDAILQMSNDLTSNDRTTMRCDRDNARLELKECKQQLNETKQMLQKVAEAIGYVGGSPTMTDIELCLSQYQRDKEKKAMLEQEYALVKRKVDSLEKELAAAKHNKDIPQNAMPPKVTPASAISAVVAGNNEVIATNDMSQPNALSNAFTVQAPFGSAANLIRSMRVDGVDLASFRTSTIRATNRAGAVYSDYEILSSYTPLMKAVMAANNNAVSQSISFVGKAALDGTTALMLAAIHDNKEAVEILAPHEAMMKRNDGATALKLALQTRHLGPASILLNYEGPTLSTPLQAYPRKVTALMKAAELGDTVLVFSLMASQAKGRDIDGRTALMRAARAGFADIVWLLAPYEAGIQLVNDTELGPGSTALMLAANQGHLECVKLLIASEKDYKNSLNYDALFYAQSSGSHVSPEDRASIIALLEEGSMPAN</sequence>